<gene>
    <name evidence="2" type="ORF">F7D14_14710</name>
</gene>
<feature type="chain" id="PRO_5025626887" description="SH3 domain-containing protein" evidence="1">
    <location>
        <begin position="17"/>
        <end position="111"/>
    </location>
</feature>
<dbReference type="RefSeq" id="WP_016919112.1">
    <property type="nucleotide sequence ID" value="NZ_CP044331.1"/>
</dbReference>
<proteinExistence type="predicted"/>
<dbReference type="AlphaFoldDB" id="A0A6B8M871"/>
<feature type="signal peptide" evidence="1">
    <location>
        <begin position="1"/>
        <end position="16"/>
    </location>
</feature>
<evidence type="ECO:0000256" key="1">
    <source>
        <dbReference type="SAM" id="SignalP"/>
    </source>
</evidence>
<sequence>MRIFLAITAVILPLFAATGARTEIFSACSVQSTPDGFVALRDGPSPTAKLLAKMHPGEIVVVDVKNNAYIRSAGWLRVSHFPGEATPNPGDPDFDKVKRGWAKDKLIDDCG</sequence>
<accession>A0A6B8M871</accession>
<keyword evidence="1" id="KW-0732">Signal</keyword>
<dbReference type="KEGG" id="mpar:F7D14_14710"/>
<dbReference type="EMBL" id="CP044331">
    <property type="protein sequence ID" value="QGM98605.1"/>
    <property type="molecule type" value="Genomic_DNA"/>
</dbReference>
<evidence type="ECO:0000313" key="2">
    <source>
        <dbReference type="EMBL" id="QGM98605.1"/>
    </source>
</evidence>
<evidence type="ECO:0000313" key="3">
    <source>
        <dbReference type="Proteomes" id="UP000422569"/>
    </source>
</evidence>
<organism evidence="2 3">
    <name type="scientific">Methylocystis parvus</name>
    <dbReference type="NCBI Taxonomy" id="134"/>
    <lineage>
        <taxon>Bacteria</taxon>
        <taxon>Pseudomonadati</taxon>
        <taxon>Pseudomonadota</taxon>
        <taxon>Alphaproteobacteria</taxon>
        <taxon>Hyphomicrobiales</taxon>
        <taxon>Methylocystaceae</taxon>
        <taxon>Methylocystis</taxon>
    </lineage>
</organism>
<dbReference type="Proteomes" id="UP000422569">
    <property type="component" value="Chromosome"/>
</dbReference>
<reference evidence="2 3" key="1">
    <citation type="submission" date="2019-09" db="EMBL/GenBank/DDBJ databases">
        <title>Isolation and complete genome sequencing of Methylocystis species.</title>
        <authorList>
            <person name="Rumah B.L."/>
            <person name="Stead C.E."/>
            <person name="Stevens B.C."/>
            <person name="Minton N.P."/>
            <person name="Grosse-Honebrink A."/>
            <person name="Zhang Y."/>
        </authorList>
    </citation>
    <scope>NUCLEOTIDE SEQUENCE [LARGE SCALE GENOMIC DNA]</scope>
    <source>
        <strain evidence="2 3">BRCS2</strain>
    </source>
</reference>
<name>A0A6B8M871_9HYPH</name>
<evidence type="ECO:0008006" key="4">
    <source>
        <dbReference type="Google" id="ProtNLM"/>
    </source>
</evidence>
<protein>
    <recommendedName>
        <fullName evidence="4">SH3 domain-containing protein</fullName>
    </recommendedName>
</protein>
<keyword evidence="3" id="KW-1185">Reference proteome</keyword>